<name>A0A318SKW3_9DEIO</name>
<dbReference type="Proteomes" id="UP000248326">
    <property type="component" value="Unassembled WGS sequence"/>
</dbReference>
<dbReference type="Pfam" id="PF12158">
    <property type="entry name" value="DUF3592"/>
    <property type="match status" value="1"/>
</dbReference>
<evidence type="ECO:0000256" key="1">
    <source>
        <dbReference type="SAM" id="Phobius"/>
    </source>
</evidence>
<keyword evidence="4" id="KW-1185">Reference proteome</keyword>
<feature type="transmembrane region" description="Helical" evidence="1">
    <location>
        <begin position="131"/>
        <end position="156"/>
    </location>
</feature>
<dbReference type="InterPro" id="IPR021994">
    <property type="entry name" value="DUF3592"/>
</dbReference>
<evidence type="ECO:0000313" key="3">
    <source>
        <dbReference type="EMBL" id="PYE53165.1"/>
    </source>
</evidence>
<keyword evidence="1" id="KW-1133">Transmembrane helix</keyword>
<dbReference type="OrthoDB" id="74016at2"/>
<evidence type="ECO:0000313" key="4">
    <source>
        <dbReference type="Proteomes" id="UP000248326"/>
    </source>
</evidence>
<organism evidence="3 4">
    <name type="scientific">Deinococcus yavapaiensis KR-236</name>
    <dbReference type="NCBI Taxonomy" id="694435"/>
    <lineage>
        <taxon>Bacteria</taxon>
        <taxon>Thermotogati</taxon>
        <taxon>Deinococcota</taxon>
        <taxon>Deinococci</taxon>
        <taxon>Deinococcales</taxon>
        <taxon>Deinococcaceae</taxon>
        <taxon>Deinococcus</taxon>
    </lineage>
</organism>
<reference evidence="3 4" key="1">
    <citation type="submission" date="2018-06" db="EMBL/GenBank/DDBJ databases">
        <title>Genomic Encyclopedia of Type Strains, Phase IV (KMG-IV): sequencing the most valuable type-strain genomes for metagenomic binning, comparative biology and taxonomic classification.</title>
        <authorList>
            <person name="Goeker M."/>
        </authorList>
    </citation>
    <scope>NUCLEOTIDE SEQUENCE [LARGE SCALE GENOMIC DNA]</scope>
    <source>
        <strain evidence="3 4">DSM 18048</strain>
    </source>
</reference>
<accession>A0A318SKW3</accession>
<comment type="caution">
    <text evidence="3">The sequence shown here is derived from an EMBL/GenBank/DDBJ whole genome shotgun (WGS) entry which is preliminary data.</text>
</comment>
<keyword evidence="1" id="KW-0812">Transmembrane</keyword>
<proteinExistence type="predicted"/>
<protein>
    <submittedName>
        <fullName evidence="3">Uncharacterized protein DUF3592</fullName>
    </submittedName>
</protein>
<dbReference type="RefSeq" id="WP_110887367.1">
    <property type="nucleotide sequence ID" value="NZ_QJSX01000010.1"/>
</dbReference>
<keyword evidence="1" id="KW-0472">Membrane</keyword>
<sequence length="185" mass="20175">MMKSVFASWPLERFVGLGLLVVALIFTLLLGALTQRGLRSLAWPTTSGTVTDSRVAWSLSDGKTRYSARVEYVYTVAGRTYRSSQRTYRSSESSEAYARDIVARLPKGRRVSVHFDPAAPARAVLEPGTDVFVLGALAVSVVVLLIGAGVFVRTVAPVSTWLERRRRLTVPSVKAARASKGARHP</sequence>
<dbReference type="AlphaFoldDB" id="A0A318SKW3"/>
<gene>
    <name evidence="3" type="ORF">DES52_110149</name>
</gene>
<feature type="domain" description="DUF3592" evidence="2">
    <location>
        <begin position="46"/>
        <end position="129"/>
    </location>
</feature>
<evidence type="ECO:0000259" key="2">
    <source>
        <dbReference type="Pfam" id="PF12158"/>
    </source>
</evidence>
<dbReference type="EMBL" id="QJSX01000010">
    <property type="protein sequence ID" value="PYE53165.1"/>
    <property type="molecule type" value="Genomic_DNA"/>
</dbReference>